<dbReference type="Pfam" id="PF02321">
    <property type="entry name" value="OEP"/>
    <property type="match status" value="1"/>
</dbReference>
<evidence type="ECO:0000256" key="2">
    <source>
        <dbReference type="SAM" id="Coils"/>
    </source>
</evidence>
<dbReference type="AlphaFoldDB" id="A0A972NRL0"/>
<reference evidence="3 4" key="1">
    <citation type="submission" date="2019-11" db="EMBL/GenBank/DDBJ databases">
        <title>Metabolism of dissolved organic matter in forest soils.</title>
        <authorList>
            <person name="Cyle K.T."/>
            <person name="Wilhelm R.C."/>
            <person name="Martinez C.E."/>
        </authorList>
    </citation>
    <scope>NUCLEOTIDE SEQUENCE [LARGE SCALE GENOMIC DNA]</scope>
    <source>
        <strain evidence="3 4">5N</strain>
    </source>
</reference>
<sequence>MTISLRPGGHIGHGSRICRHTLRWCCRALMAVAIAGCAVGPDYKTPAVEIPTQFKEGVDWQRANANPQASLLSTWWLDYHDDTLTRLIDEAQKANQSIARAEATYRLAQAAVMASEASFFPTIDAQMSGSRSGTGVGAANGRGTSFSPVRPGVQNFVSADLSASWELDLWGGIRRQVESSKASAEASAAQLAGARLSIAASVAGAYFNLRLADVNIDLLKQQQQLDAGVLEMTRASYAQGISPNDSVLAAQDTLELVIADLQATQTSREQDEH</sequence>
<accession>A0A972NRL0</accession>
<name>A0A972NRL0_9BURK</name>
<dbReference type="EMBL" id="WOEZ01000136">
    <property type="protein sequence ID" value="NPT57727.1"/>
    <property type="molecule type" value="Genomic_DNA"/>
</dbReference>
<organism evidence="3 4">
    <name type="scientific">Paraburkholderia elongata</name>
    <dbReference type="NCBI Taxonomy" id="2675747"/>
    <lineage>
        <taxon>Bacteria</taxon>
        <taxon>Pseudomonadati</taxon>
        <taxon>Pseudomonadota</taxon>
        <taxon>Betaproteobacteria</taxon>
        <taxon>Burkholderiales</taxon>
        <taxon>Burkholderiaceae</taxon>
        <taxon>Paraburkholderia</taxon>
    </lineage>
</organism>
<protein>
    <submittedName>
        <fullName evidence="3">RND transporter</fullName>
    </submittedName>
</protein>
<keyword evidence="4" id="KW-1185">Reference proteome</keyword>
<dbReference type="InterPro" id="IPR003423">
    <property type="entry name" value="OMP_efflux"/>
</dbReference>
<feature type="non-terminal residue" evidence="3">
    <location>
        <position position="273"/>
    </location>
</feature>
<dbReference type="SUPFAM" id="SSF56954">
    <property type="entry name" value="Outer membrane efflux proteins (OEP)"/>
    <property type="match status" value="1"/>
</dbReference>
<dbReference type="Gene3D" id="1.20.1600.10">
    <property type="entry name" value="Outer membrane efflux proteins (OEP)"/>
    <property type="match status" value="1"/>
</dbReference>
<gene>
    <name evidence="3" type="ORF">GNZ13_24950</name>
</gene>
<proteinExistence type="inferred from homology"/>
<evidence type="ECO:0000313" key="4">
    <source>
        <dbReference type="Proteomes" id="UP000655523"/>
    </source>
</evidence>
<feature type="coiled-coil region" evidence="2">
    <location>
        <begin position="84"/>
        <end position="111"/>
    </location>
</feature>
<evidence type="ECO:0000313" key="3">
    <source>
        <dbReference type="EMBL" id="NPT57727.1"/>
    </source>
</evidence>
<dbReference type="PANTHER" id="PTHR30203">
    <property type="entry name" value="OUTER MEMBRANE CATION EFFLUX PROTEIN"/>
    <property type="match status" value="1"/>
</dbReference>
<dbReference type="Proteomes" id="UP000655523">
    <property type="component" value="Unassembled WGS sequence"/>
</dbReference>
<comment type="caution">
    <text evidence="3">The sequence shown here is derived from an EMBL/GenBank/DDBJ whole genome shotgun (WGS) entry which is preliminary data.</text>
</comment>
<dbReference type="GO" id="GO:0015562">
    <property type="term" value="F:efflux transmembrane transporter activity"/>
    <property type="evidence" value="ECO:0007669"/>
    <property type="project" value="InterPro"/>
</dbReference>
<dbReference type="PANTHER" id="PTHR30203:SF33">
    <property type="entry name" value="BLR4455 PROTEIN"/>
    <property type="match status" value="1"/>
</dbReference>
<comment type="similarity">
    <text evidence="1">Belongs to the outer membrane factor (OMF) (TC 1.B.17) family.</text>
</comment>
<keyword evidence="2" id="KW-0175">Coiled coil</keyword>
<dbReference type="InterPro" id="IPR010131">
    <property type="entry name" value="MdtP/NodT-like"/>
</dbReference>
<evidence type="ECO:0000256" key="1">
    <source>
        <dbReference type="ARBA" id="ARBA00007613"/>
    </source>
</evidence>